<feature type="transmembrane region" description="Helical" evidence="8">
    <location>
        <begin position="728"/>
        <end position="753"/>
    </location>
</feature>
<feature type="domain" description="Ion transport" evidence="10">
    <location>
        <begin position="166"/>
        <end position="432"/>
    </location>
</feature>
<feature type="transmembrane region" description="Helical" evidence="8">
    <location>
        <begin position="286"/>
        <end position="306"/>
    </location>
</feature>
<dbReference type="Proteomes" id="UP001652625">
    <property type="component" value="Chromosome 09"/>
</dbReference>
<dbReference type="PANTHER" id="PTHR10037">
    <property type="entry name" value="VOLTAGE-GATED CATION CHANNEL CALCIUM AND SODIUM"/>
    <property type="match status" value="1"/>
</dbReference>
<dbReference type="InterPro" id="IPR005821">
    <property type="entry name" value="Ion_trans_dom"/>
</dbReference>
<keyword evidence="11" id="KW-1185">Reference proteome</keyword>
<evidence type="ECO:0000256" key="5">
    <source>
        <dbReference type="ARBA" id="ARBA00022989"/>
    </source>
</evidence>
<comment type="caution">
    <text evidence="8">Lacks conserved residue(s) required for the propagation of feature annotation.</text>
</comment>
<keyword evidence="5 8" id="KW-1133">Transmembrane helix</keyword>
<evidence type="ECO:0000313" key="11">
    <source>
        <dbReference type="Proteomes" id="UP001652625"/>
    </source>
</evidence>
<dbReference type="InterPro" id="IPR043203">
    <property type="entry name" value="VGCC_Ca_Na"/>
</dbReference>
<evidence type="ECO:0000256" key="1">
    <source>
        <dbReference type="ARBA" id="ARBA00004651"/>
    </source>
</evidence>
<feature type="transmembrane region" description="Helical" evidence="8">
    <location>
        <begin position="228"/>
        <end position="245"/>
    </location>
</feature>
<feature type="transmembrane region" description="Helical" evidence="8">
    <location>
        <begin position="1042"/>
        <end position="1068"/>
    </location>
</feature>
<dbReference type="InterPro" id="IPR001696">
    <property type="entry name" value="Na_channel_asu"/>
</dbReference>
<keyword evidence="6 8" id="KW-0472">Membrane</keyword>
<keyword evidence="3 8" id="KW-0812">Transmembrane</keyword>
<dbReference type="Gene3D" id="1.10.287.70">
    <property type="match status" value="4"/>
</dbReference>
<dbReference type="Gene3D" id="1.10.238.10">
    <property type="entry name" value="EF-hand"/>
    <property type="match status" value="1"/>
</dbReference>
<organism evidence="11 12">
    <name type="scientific">Hydra vulgaris</name>
    <name type="common">Hydra</name>
    <name type="synonym">Hydra attenuata</name>
    <dbReference type="NCBI Taxonomy" id="6087"/>
    <lineage>
        <taxon>Eukaryota</taxon>
        <taxon>Metazoa</taxon>
        <taxon>Cnidaria</taxon>
        <taxon>Hydrozoa</taxon>
        <taxon>Hydroidolina</taxon>
        <taxon>Anthoathecata</taxon>
        <taxon>Aplanulata</taxon>
        <taxon>Hydridae</taxon>
        <taxon>Hydra</taxon>
    </lineage>
</organism>
<feature type="transmembrane region" description="Helical" evidence="8">
    <location>
        <begin position="1166"/>
        <end position="1188"/>
    </location>
</feature>
<feature type="transmembrane region" description="Helical" evidence="8">
    <location>
        <begin position="654"/>
        <end position="677"/>
    </location>
</feature>
<evidence type="ECO:0000256" key="9">
    <source>
        <dbReference type="SAM" id="MobiDB-lite"/>
    </source>
</evidence>
<feature type="transmembrane region" description="Helical" evidence="8">
    <location>
        <begin position="997"/>
        <end position="1021"/>
    </location>
</feature>
<feature type="transmembrane region" description="Helical" evidence="8">
    <location>
        <begin position="195"/>
        <end position="216"/>
    </location>
</feature>
<evidence type="ECO:0000256" key="4">
    <source>
        <dbReference type="ARBA" id="ARBA00022737"/>
    </source>
</evidence>
<dbReference type="RefSeq" id="XP_065662156.1">
    <property type="nucleotide sequence ID" value="XM_065806084.1"/>
</dbReference>
<reference evidence="12" key="1">
    <citation type="submission" date="2025-08" db="UniProtKB">
        <authorList>
            <consortium name="RefSeq"/>
        </authorList>
    </citation>
    <scope>IDENTIFICATION</scope>
</reference>
<name>A0ABM4CK63_HYDVU</name>
<feature type="transmembrane region" description="Helical" evidence="8">
    <location>
        <begin position="404"/>
        <end position="427"/>
    </location>
</feature>
<feature type="transmembrane region" description="Helical" evidence="8">
    <location>
        <begin position="168"/>
        <end position="189"/>
    </location>
</feature>
<feature type="transmembrane region" description="Helical" evidence="8">
    <location>
        <begin position="1278"/>
        <end position="1296"/>
    </location>
</feature>
<accession>A0ABM4CK63</accession>
<dbReference type="PANTHER" id="PTHR10037:SF62">
    <property type="entry name" value="SODIUM CHANNEL PROTEIN 60E"/>
    <property type="match status" value="1"/>
</dbReference>
<dbReference type="GeneID" id="100199933"/>
<dbReference type="GO" id="GO:0034220">
    <property type="term" value="P:monoatomic ion transmembrane transport"/>
    <property type="evidence" value="ECO:0007669"/>
    <property type="project" value="UniProtKB-KW"/>
</dbReference>
<sequence length="1725" mass="199316">MFYYFVKASKEKESELFAEKLGIEDVDQDVIDERNAGSSINMEPGLFGRKFIESKIYNNNGSNYPNEQSKDNDETVFFDLTEANQENGKELAHDKEIENLGGFNYVPKCMLGKPLKDFDSGDDNTFLVINNKLGRQTVFRFCKEKSLFLFGTDSLVRRINIYILTHQYFEVFILLTIVTNCVFMALSHPPQLSEYVFAAIYTIEMFIKILAKGFILHKYAYLRNSWNWLDFVVVVIGYVTLHPQINNLDSIRTFRVLRALKTISTVKGLKAMVNTLLKSVKMMADVLILTLFFIAVLALIGLQLFLGSLRSRCVRNDPNNTMAIFSKEWQNVPENMLTHICGNASSAWTCEEGWTCVPDVAPNNDKYVNYDNFFYAMLTSMQVCTLDYWEVVFNSVIAAKGEFYMVYFMLCIFLGPFYLLNLVLAVVSASYEMEVNSHPDEAVEKEKIAAIQRSSSTYSFHGKNCVEFLSGPSPVKDVDGVLFYTIENSPPKKKKKKTKVVILPPELSSNPNFYNKVRVLFYKIVSHSLFEGFITACIMLNTLLMALEHHNMSAKLTKITEIFNYVFTGIFIFEMMIKLVGYTPRGYVQNKWNLFDGVLVILSVIDILLLIFTTLPKGTLKMLKVFRLMRILKLAQSWKTMGQLISTIASSMGALVNVTVILGLIIYIFSVVGMQLFKRYYDFESYKDKEDFPRYNFSNFGSSFIMIFRILCGKWIEPQWALLEKTYFSIFFVFAVFVIGRWVVLNLFLALLLSSFGGDALSGNDSSDECKKKKRSRLKMLIEWVKQSRSKPKMFKDYKPEVQQDSKLCGEIQLLKEDSTDIIHESLNHHDESSMLLVHNGSSNFLSKRKSETETESERLDTKKNFIPDNYKREFSSSSIKIEIQREKTYVDDCFCDACYNASCCVTSYLNSPIRQLWHNARFKCQVLIEHKYFEAVVLFLICVSSITLVFEDVYLPSRPTLKTFLQYCNYFFAFIFTLEFLIKLFALGFIKYFTNFWNLLDVFIVTISLASLFGSQNLKVLRSLRGLRPLRAISRFQGMKIVVNALISSIPSIANVLLVCMVFWLIFSIMGYNLFGGKFYYCANSTDQNTRLKVNFGIKNKLQCKNHSDFVWVKKNINFDSSIDGFLALFQTATLEGWFEVMADAYDAKSEDEQPVYRNNYANQIFFVVFIVLGAFFILNLFIGVIIDNFNRLKQQYEDGVGVLLTPGQRNWVNTLKAASLKKPSRRLTRPTSKWRAALFDFIQAKYFEFFIMSVILLNMVTMMLQHHHQSLEFDLALIYLNYLFTGIFTLEAIVRLIAMRLEYFKYGLNIFDFIIVCLSIAVIIIEEIKEDNNILPGFGVIRVCRFYRLFQFLPIVKGIKKLLFILIKSGPALFNVGILFILITFIYAVIAMNLFSNLKLQGSLTKVVNFRTFASSFSLMFRIATAAGWNNILEAAMVQHPSCYKNLEKGGFAKRDCGTKTVAIIFFVSYIFLITLIIINIYIALILENFNQIVLQNDYKITDDDVETYYKSWENFDPEATQFISYYKLSDFLDSLDGPLRVAKPNYWFLEQSNIPIRDQFKCHCLDVIEALINFFLGESVCKNSEGITTFIKNFHSRCEKKFPLWAEKNTVEVTRQRLQKENASANLIQNAFRNYLLKNELRLINSIKSNHRKHRDETISDIERLQVAMWKATEYNEVMIEKSSNNENDFDEDYDTEKDDEVEDNSGSKEDNKNNSEFALWV</sequence>
<feature type="transmembrane region" description="Helical" evidence="8">
    <location>
        <begin position="968"/>
        <end position="991"/>
    </location>
</feature>
<evidence type="ECO:0000259" key="10">
    <source>
        <dbReference type="Pfam" id="PF00520"/>
    </source>
</evidence>
<evidence type="ECO:0000313" key="12">
    <source>
        <dbReference type="RefSeq" id="XP_065662156.1"/>
    </source>
</evidence>
<keyword evidence="8" id="KW-0851">Voltage-gated channel</keyword>
<feature type="transmembrane region" description="Helical" evidence="8">
    <location>
        <begin position="520"/>
        <end position="541"/>
    </location>
</feature>
<dbReference type="CDD" id="cd13433">
    <property type="entry name" value="Na_channel_gate"/>
    <property type="match status" value="1"/>
</dbReference>
<keyword evidence="8" id="KW-0894">Sodium channel</keyword>
<feature type="transmembrane region" description="Helical" evidence="8">
    <location>
        <begin position="1374"/>
        <end position="1397"/>
    </location>
</feature>
<evidence type="ECO:0000256" key="3">
    <source>
        <dbReference type="ARBA" id="ARBA00022692"/>
    </source>
</evidence>
<keyword evidence="7" id="KW-1015">Disulfide bond</keyword>
<feature type="transmembrane region" description="Helical" evidence="8">
    <location>
        <begin position="1248"/>
        <end position="1266"/>
    </location>
</feature>
<dbReference type="SUPFAM" id="SSF81324">
    <property type="entry name" value="Voltage-gated potassium channels"/>
    <property type="match status" value="4"/>
</dbReference>
<keyword evidence="8" id="KW-0813">Transport</keyword>
<dbReference type="PRINTS" id="PR00170">
    <property type="entry name" value="NACHANNEL"/>
</dbReference>
<comment type="similarity">
    <text evidence="8">Belongs to the sodium channel (TC 1.A.1.10) family.</text>
</comment>
<protein>
    <recommendedName>
        <fullName evidence="8">Sodium channel protein</fullName>
    </recommendedName>
</protein>
<feature type="transmembrane region" description="Helical" evidence="8">
    <location>
        <begin position="1308"/>
        <end position="1327"/>
    </location>
</feature>
<comment type="function">
    <text evidence="8">Mediates the voltage-dependent sodium ion permeability of excitable membranes. Assuming opened or closed conformations in response to the voltage difference across the membrane, the protein forms a sodium-selective channel through which Na(+) ions may pass in accordance with their electrochemical gradient.</text>
</comment>
<dbReference type="InterPro" id="IPR044564">
    <property type="entry name" value="Na_chnl_inactivation_gate"/>
</dbReference>
<feature type="domain" description="Ion transport" evidence="10">
    <location>
        <begin position="931"/>
        <end position="1198"/>
    </location>
</feature>
<feature type="domain" description="Ion transport" evidence="10">
    <location>
        <begin position="527"/>
        <end position="757"/>
    </location>
</feature>
<feature type="transmembrane region" description="Helical" evidence="8">
    <location>
        <begin position="1464"/>
        <end position="1489"/>
    </location>
</feature>
<evidence type="ECO:0000256" key="7">
    <source>
        <dbReference type="ARBA" id="ARBA00023157"/>
    </source>
</evidence>
<evidence type="ECO:0000256" key="6">
    <source>
        <dbReference type="ARBA" id="ARBA00023136"/>
    </source>
</evidence>
<keyword evidence="2" id="KW-1003">Cell membrane</keyword>
<keyword evidence="8" id="KW-0406">Ion transport</keyword>
<comment type="subcellular location">
    <subcellularLocation>
        <location evidence="1 8">Cell membrane</location>
        <topology evidence="1 8">Multi-pass membrane protein</topology>
    </subcellularLocation>
</comment>
<feature type="transmembrane region" description="Helical" evidence="8">
    <location>
        <begin position="933"/>
        <end position="956"/>
    </location>
</feature>
<feature type="compositionally biased region" description="Acidic residues" evidence="9">
    <location>
        <begin position="1691"/>
        <end position="1707"/>
    </location>
</feature>
<gene>
    <name evidence="12" type="primary">LOC100199933</name>
</gene>
<keyword evidence="8" id="KW-0739">Sodium transport</keyword>
<proteinExistence type="inferred from homology"/>
<keyword evidence="8" id="KW-0915">Sodium</keyword>
<feature type="transmembrane region" description="Helical" evidence="8">
    <location>
        <begin position="562"/>
        <end position="582"/>
    </location>
</feature>
<dbReference type="InterPro" id="IPR027359">
    <property type="entry name" value="Volt_channel_dom_sf"/>
</dbReference>
<feature type="region of interest" description="Disordered" evidence="9">
    <location>
        <begin position="1684"/>
        <end position="1725"/>
    </location>
</feature>
<dbReference type="Gene3D" id="1.20.120.350">
    <property type="entry name" value="Voltage-gated potassium channels. Chain C"/>
    <property type="match status" value="4"/>
</dbReference>
<dbReference type="Pfam" id="PF00520">
    <property type="entry name" value="Ion_trans"/>
    <property type="match status" value="4"/>
</dbReference>
<keyword evidence="8 12" id="KW-0407">Ion channel</keyword>
<keyword evidence="4" id="KW-0677">Repeat</keyword>
<evidence type="ECO:0000256" key="8">
    <source>
        <dbReference type="RuleBase" id="RU361132"/>
    </source>
</evidence>
<evidence type="ECO:0000256" key="2">
    <source>
        <dbReference type="ARBA" id="ARBA00022475"/>
    </source>
</evidence>
<feature type="domain" description="Ion transport" evidence="10">
    <location>
        <begin position="1247"/>
        <end position="1496"/>
    </location>
</feature>
<feature type="transmembrane region" description="Helical" evidence="8">
    <location>
        <begin position="594"/>
        <end position="615"/>
    </location>
</feature>